<dbReference type="EMBL" id="MU001507">
    <property type="protein sequence ID" value="KAF2440630.1"/>
    <property type="molecule type" value="Genomic_DNA"/>
</dbReference>
<proteinExistence type="predicted"/>
<evidence type="ECO:0000313" key="2">
    <source>
        <dbReference type="Proteomes" id="UP000799764"/>
    </source>
</evidence>
<dbReference type="Proteomes" id="UP000799764">
    <property type="component" value="Unassembled WGS sequence"/>
</dbReference>
<protein>
    <submittedName>
        <fullName evidence="1">Uncharacterized protein</fullName>
    </submittedName>
</protein>
<dbReference type="AlphaFoldDB" id="A0A9P4U7Y3"/>
<gene>
    <name evidence="1" type="ORF">P171DRAFT_104615</name>
</gene>
<evidence type="ECO:0000313" key="1">
    <source>
        <dbReference type="EMBL" id="KAF2440630.1"/>
    </source>
</evidence>
<name>A0A9P4U7Y3_9PLEO</name>
<accession>A0A9P4U7Y3</accession>
<organism evidence="1 2">
    <name type="scientific">Karstenula rhodostoma CBS 690.94</name>
    <dbReference type="NCBI Taxonomy" id="1392251"/>
    <lineage>
        <taxon>Eukaryota</taxon>
        <taxon>Fungi</taxon>
        <taxon>Dikarya</taxon>
        <taxon>Ascomycota</taxon>
        <taxon>Pezizomycotina</taxon>
        <taxon>Dothideomycetes</taxon>
        <taxon>Pleosporomycetidae</taxon>
        <taxon>Pleosporales</taxon>
        <taxon>Massarineae</taxon>
        <taxon>Didymosphaeriaceae</taxon>
        <taxon>Karstenula</taxon>
    </lineage>
</organism>
<sequence length="167" mass="18288">MGHQISVRETLFTTRSGGPWSNGPFSSCTLSACMPAWTCMIGVFRSLASQPSSASSQSVSAPNRSPAAQSISKKHPALRVYRALGYGWMLFSAFVRSVRGASTLKPRPLPASNDNRDTNTDHWTRRLCCSVHACAASRESAIFVPSHLCTRCRIIDNSIEGKDRRLQ</sequence>
<reference evidence="1" key="1">
    <citation type="journal article" date="2020" name="Stud. Mycol.">
        <title>101 Dothideomycetes genomes: a test case for predicting lifestyles and emergence of pathogens.</title>
        <authorList>
            <person name="Haridas S."/>
            <person name="Albert R."/>
            <person name="Binder M."/>
            <person name="Bloem J."/>
            <person name="Labutti K."/>
            <person name="Salamov A."/>
            <person name="Andreopoulos B."/>
            <person name="Baker S."/>
            <person name="Barry K."/>
            <person name="Bills G."/>
            <person name="Bluhm B."/>
            <person name="Cannon C."/>
            <person name="Castanera R."/>
            <person name="Culley D."/>
            <person name="Daum C."/>
            <person name="Ezra D."/>
            <person name="Gonzalez J."/>
            <person name="Henrissat B."/>
            <person name="Kuo A."/>
            <person name="Liang C."/>
            <person name="Lipzen A."/>
            <person name="Lutzoni F."/>
            <person name="Magnuson J."/>
            <person name="Mondo S."/>
            <person name="Nolan M."/>
            <person name="Ohm R."/>
            <person name="Pangilinan J."/>
            <person name="Park H.-J."/>
            <person name="Ramirez L."/>
            <person name="Alfaro M."/>
            <person name="Sun H."/>
            <person name="Tritt A."/>
            <person name="Yoshinaga Y."/>
            <person name="Zwiers L.-H."/>
            <person name="Turgeon B."/>
            <person name="Goodwin S."/>
            <person name="Spatafora J."/>
            <person name="Crous P."/>
            <person name="Grigoriev I."/>
        </authorList>
    </citation>
    <scope>NUCLEOTIDE SEQUENCE</scope>
    <source>
        <strain evidence="1">CBS 690.94</strain>
    </source>
</reference>
<keyword evidence="2" id="KW-1185">Reference proteome</keyword>
<comment type="caution">
    <text evidence="1">The sequence shown here is derived from an EMBL/GenBank/DDBJ whole genome shotgun (WGS) entry which is preliminary data.</text>
</comment>